<evidence type="ECO:0000313" key="3">
    <source>
        <dbReference type="Proteomes" id="UP000230002"/>
    </source>
</evidence>
<reference evidence="2 3" key="1">
    <citation type="journal article" date="2015" name="Sci. Rep.">
        <title>Chromosome-level genome map provides insights into diverse defense mechanisms in the medicinal fungus Ganoderma sinense.</title>
        <authorList>
            <person name="Zhu Y."/>
            <person name="Xu J."/>
            <person name="Sun C."/>
            <person name="Zhou S."/>
            <person name="Xu H."/>
            <person name="Nelson D.R."/>
            <person name="Qian J."/>
            <person name="Song J."/>
            <person name="Luo H."/>
            <person name="Xiang L."/>
            <person name="Li Y."/>
            <person name="Xu Z."/>
            <person name="Ji A."/>
            <person name="Wang L."/>
            <person name="Lu S."/>
            <person name="Hayward A."/>
            <person name="Sun W."/>
            <person name="Li X."/>
            <person name="Schwartz D.C."/>
            <person name="Wang Y."/>
            <person name="Chen S."/>
        </authorList>
    </citation>
    <scope>NUCLEOTIDE SEQUENCE [LARGE SCALE GENOMIC DNA]</scope>
    <source>
        <strain evidence="2 3">ZZ0214-1</strain>
    </source>
</reference>
<comment type="caution">
    <text evidence="2">The sequence shown here is derived from an EMBL/GenBank/DDBJ whole genome shotgun (WGS) entry which is preliminary data.</text>
</comment>
<keyword evidence="3" id="KW-1185">Reference proteome</keyword>
<keyword evidence="1" id="KW-0175">Coiled coil</keyword>
<evidence type="ECO:0000313" key="2">
    <source>
        <dbReference type="EMBL" id="PIL32422.1"/>
    </source>
</evidence>
<name>A0A2G8SF86_9APHY</name>
<dbReference type="Proteomes" id="UP000230002">
    <property type="component" value="Unassembled WGS sequence"/>
</dbReference>
<dbReference type="EMBL" id="AYKW01000010">
    <property type="protein sequence ID" value="PIL32422.1"/>
    <property type="molecule type" value="Genomic_DNA"/>
</dbReference>
<evidence type="ECO:0000256" key="1">
    <source>
        <dbReference type="SAM" id="Coils"/>
    </source>
</evidence>
<dbReference type="AlphaFoldDB" id="A0A2G8SF86"/>
<feature type="coiled-coil region" evidence="1">
    <location>
        <begin position="38"/>
        <end position="93"/>
    </location>
</feature>
<protein>
    <submittedName>
        <fullName evidence="2">Uncharacterized protein</fullName>
    </submittedName>
</protein>
<sequence length="125" mass="13828">MSGLAPWDPLSATLVSTHPLPDKKTVPSQSTGETPSLLRVLLTQIEKLTGRVTALEEQQAYWESQHKILLQDVEGFKRKIVELEEQNAGLAQAFEDMSGGSGEMEQGALIELYGDQTQQDIYNLL</sequence>
<organism evidence="2 3">
    <name type="scientific">Ganoderma sinense ZZ0214-1</name>
    <dbReference type="NCBI Taxonomy" id="1077348"/>
    <lineage>
        <taxon>Eukaryota</taxon>
        <taxon>Fungi</taxon>
        <taxon>Dikarya</taxon>
        <taxon>Basidiomycota</taxon>
        <taxon>Agaricomycotina</taxon>
        <taxon>Agaricomycetes</taxon>
        <taxon>Polyporales</taxon>
        <taxon>Polyporaceae</taxon>
        <taxon>Ganoderma</taxon>
    </lineage>
</organism>
<accession>A0A2G8SF86</accession>
<proteinExistence type="predicted"/>
<gene>
    <name evidence="2" type="ORF">GSI_05124</name>
</gene>